<proteinExistence type="predicted"/>
<gene>
    <name evidence="1" type="ORF">ACAOBT_LOCUS29781</name>
</gene>
<accession>A0A9P0Q202</accession>
<keyword evidence="2" id="KW-1185">Reference proteome</keyword>
<name>A0A9P0Q202_ACAOB</name>
<dbReference type="EMBL" id="CAKOFQ010007760">
    <property type="protein sequence ID" value="CAH2007671.1"/>
    <property type="molecule type" value="Genomic_DNA"/>
</dbReference>
<evidence type="ECO:0000313" key="2">
    <source>
        <dbReference type="Proteomes" id="UP001152888"/>
    </source>
</evidence>
<organism evidence="1 2">
    <name type="scientific">Acanthoscelides obtectus</name>
    <name type="common">Bean weevil</name>
    <name type="synonym">Bruchus obtectus</name>
    <dbReference type="NCBI Taxonomy" id="200917"/>
    <lineage>
        <taxon>Eukaryota</taxon>
        <taxon>Metazoa</taxon>
        <taxon>Ecdysozoa</taxon>
        <taxon>Arthropoda</taxon>
        <taxon>Hexapoda</taxon>
        <taxon>Insecta</taxon>
        <taxon>Pterygota</taxon>
        <taxon>Neoptera</taxon>
        <taxon>Endopterygota</taxon>
        <taxon>Coleoptera</taxon>
        <taxon>Polyphaga</taxon>
        <taxon>Cucujiformia</taxon>
        <taxon>Chrysomeloidea</taxon>
        <taxon>Chrysomelidae</taxon>
        <taxon>Bruchinae</taxon>
        <taxon>Bruchini</taxon>
        <taxon>Acanthoscelides</taxon>
    </lineage>
</organism>
<evidence type="ECO:0000313" key="1">
    <source>
        <dbReference type="EMBL" id="CAH2007671.1"/>
    </source>
</evidence>
<comment type="caution">
    <text evidence="1">The sequence shown here is derived from an EMBL/GenBank/DDBJ whole genome shotgun (WGS) entry which is preliminary data.</text>
</comment>
<sequence length="109" mass="12566">MIFCQRGTNFCMPVLWNSLDLQSKNWRTALDECCLYSLMLLTIQVSSDGLTPFQKLIMDNSSCCPLNTRQNLGWVQGSLGRVWYRISGRQPMIRTLKIRIQDPFFVAGQ</sequence>
<dbReference type="Proteomes" id="UP001152888">
    <property type="component" value="Unassembled WGS sequence"/>
</dbReference>
<protein>
    <submittedName>
        <fullName evidence="1">Uncharacterized protein</fullName>
    </submittedName>
</protein>
<dbReference type="AlphaFoldDB" id="A0A9P0Q202"/>
<reference evidence="1" key="1">
    <citation type="submission" date="2022-03" db="EMBL/GenBank/DDBJ databases">
        <authorList>
            <person name="Sayadi A."/>
        </authorList>
    </citation>
    <scope>NUCLEOTIDE SEQUENCE</scope>
</reference>